<accession>A0ABU9X8U7</accession>
<gene>
    <name evidence="3" type="ORF">AAIR29_09340</name>
</gene>
<evidence type="ECO:0000259" key="2">
    <source>
        <dbReference type="Pfam" id="PF13524"/>
    </source>
</evidence>
<keyword evidence="1 3" id="KW-0808">Transferase</keyword>
<dbReference type="Proteomes" id="UP001461960">
    <property type="component" value="Unassembled WGS sequence"/>
</dbReference>
<dbReference type="RefSeq" id="WP_299218651.1">
    <property type="nucleotide sequence ID" value="NZ_JBDGHN010000005.1"/>
</dbReference>
<feature type="domain" description="Spore protein YkvP/CgeB glycosyl transferase-like" evidence="2">
    <location>
        <begin position="271"/>
        <end position="374"/>
    </location>
</feature>
<keyword evidence="4" id="KW-1185">Reference proteome</keyword>
<dbReference type="Gene3D" id="3.40.50.2000">
    <property type="entry name" value="Glycogen Phosphorylase B"/>
    <property type="match status" value="3"/>
</dbReference>
<name>A0ABU9X8U7_9GAMM</name>
<dbReference type="EMBL" id="JBDGHN010000005">
    <property type="protein sequence ID" value="MEN2751835.1"/>
    <property type="molecule type" value="Genomic_DNA"/>
</dbReference>
<evidence type="ECO:0000313" key="3">
    <source>
        <dbReference type="EMBL" id="MEN2751835.1"/>
    </source>
</evidence>
<evidence type="ECO:0000256" key="1">
    <source>
        <dbReference type="ARBA" id="ARBA00022679"/>
    </source>
</evidence>
<evidence type="ECO:0000313" key="4">
    <source>
        <dbReference type="Proteomes" id="UP001461960"/>
    </source>
</evidence>
<dbReference type="Pfam" id="PF13524">
    <property type="entry name" value="Glyco_trans_1_2"/>
    <property type="match status" value="1"/>
</dbReference>
<organism evidence="3 4">
    <name type="scientific">Psychrobacter saeujeotis</name>
    <dbReference type="NCBI Taxonomy" id="3143436"/>
    <lineage>
        <taxon>Bacteria</taxon>
        <taxon>Pseudomonadati</taxon>
        <taxon>Pseudomonadota</taxon>
        <taxon>Gammaproteobacteria</taxon>
        <taxon>Moraxellales</taxon>
        <taxon>Moraxellaceae</taxon>
        <taxon>Psychrobacter</taxon>
    </lineage>
</organism>
<dbReference type="PANTHER" id="PTHR46401:SF2">
    <property type="entry name" value="GLYCOSYLTRANSFERASE WBBK-RELATED"/>
    <property type="match status" value="1"/>
</dbReference>
<keyword evidence="3" id="KW-0328">Glycosyltransferase</keyword>
<protein>
    <submittedName>
        <fullName evidence="3">Glycosyltransferase</fullName>
        <ecNumber evidence="3">2.4.-.-</ecNumber>
    </submittedName>
</protein>
<dbReference type="InterPro" id="IPR055259">
    <property type="entry name" value="YkvP/CgeB_Glyco_trans-like"/>
</dbReference>
<dbReference type="GO" id="GO:0016757">
    <property type="term" value="F:glycosyltransferase activity"/>
    <property type="evidence" value="ECO:0007669"/>
    <property type="project" value="UniProtKB-KW"/>
</dbReference>
<reference evidence="3 4" key="1">
    <citation type="submission" date="2024-05" db="EMBL/GenBank/DDBJ databases">
        <authorList>
            <person name="Kim H.-Y."/>
            <person name="Kim E."/>
            <person name="Cai Y."/>
            <person name="Yang S.-M."/>
            <person name="Lee W."/>
        </authorList>
    </citation>
    <scope>NUCLEOTIDE SEQUENCE [LARGE SCALE GENOMIC DNA]</scope>
    <source>
        <strain evidence="3 4">FBL11</strain>
    </source>
</reference>
<dbReference type="PANTHER" id="PTHR46401">
    <property type="entry name" value="GLYCOSYLTRANSFERASE WBBK-RELATED"/>
    <property type="match status" value="1"/>
</dbReference>
<comment type="caution">
    <text evidence="3">The sequence shown here is derived from an EMBL/GenBank/DDBJ whole genome shotgun (WGS) entry which is preliminary data.</text>
</comment>
<dbReference type="SUPFAM" id="SSF53756">
    <property type="entry name" value="UDP-Glycosyltransferase/glycogen phosphorylase"/>
    <property type="match status" value="2"/>
</dbReference>
<proteinExistence type="predicted"/>
<dbReference type="EC" id="2.4.-.-" evidence="3"/>
<sequence length="707" mass="81118">MLKRVLICANPDLNYIDGSSIWAQTIALATAATATAQVDFIAKSTPERDELFGPLKTAQHINIIDGIKHQYWQGKSYKRLSLSMMAELAVALNDIHAYDVIIVRGLEIATQLLKFPEILSKCWMYLTDIPQSLADYDDELRHTMQNIGQGCQKLLCQTEGFKVLWQELIPSLKENKFNLYTPVIPDIPKDLSSITERPIHAIYAGKFKADWMTMEMVDAWPIVHNQIASSELIMIGDKIHNEPNQPNYQQHMRHALEKTEGLIWLGAQSREAVQQELQKARVGLSWRSESMNDTVEYSTKILEYGGAGCAAILNRNALHEQLLGADYPLFANSTEEFSHQLIRALKEPDVTQQAANTLQQLAERHTFSTRVNEIKSWLAQVPDIPKPAKKTRVLVAGHDLKFFTLLQSKLEASGQFEFLIDQWQGHNKHDEVQSRKLLEQADVIFCEWCLGNLKWYSHHKMPHQRLIGRFHAQEVRVPYMGEANWNAIDHIGFVSEHIRKQALDTFEGFPIEKTSVIPNYLDINKFTPKQKTGEARYTLGMIGVAPQSKRLDRALDLLESLLEKDNRYRLRVKGKNPLDYNWLLQREDELAYYQQVFKRINSNPKLRYKVIFDPPGDDVNEWFTMVGFILSPSDFESFHMAIGEGILTGAVPIIWDWEGAAEIWGKDFVYNNKEDMMEGISNSTQKAKLNASFWSIDVTSKWNKLLR</sequence>